<sequence>MSVADFLLAYTLFSSSGLSCRIRSLQSHDFTISYHIDEFNARRGSVFIMATLFKMAHPFASFDRALVSLLGPLVLPVGWPWLLRTDSKRFPVPLRRDSLVSFWFLYRRLGDRR</sequence>
<evidence type="ECO:0000313" key="1">
    <source>
        <dbReference type="EMBL" id="KRY12260.1"/>
    </source>
</evidence>
<dbReference type="Proteomes" id="UP000054783">
    <property type="component" value="Unassembled WGS sequence"/>
</dbReference>
<dbReference type="EMBL" id="JYDQ01000169">
    <property type="protein sequence ID" value="KRY12260.1"/>
    <property type="molecule type" value="Genomic_DNA"/>
</dbReference>
<comment type="caution">
    <text evidence="1">The sequence shown here is derived from an EMBL/GenBank/DDBJ whole genome shotgun (WGS) entry which is preliminary data.</text>
</comment>
<evidence type="ECO:0000313" key="2">
    <source>
        <dbReference type="Proteomes" id="UP000054783"/>
    </source>
</evidence>
<dbReference type="AlphaFoldDB" id="A0A0V0ZII8"/>
<accession>A0A0V0ZII8</accession>
<protein>
    <submittedName>
        <fullName evidence="1">Uncharacterized protein</fullName>
    </submittedName>
</protein>
<gene>
    <name evidence="1" type="ORF">T12_12412</name>
</gene>
<name>A0A0V0ZII8_9BILA</name>
<organism evidence="1 2">
    <name type="scientific">Trichinella patagoniensis</name>
    <dbReference type="NCBI Taxonomy" id="990121"/>
    <lineage>
        <taxon>Eukaryota</taxon>
        <taxon>Metazoa</taxon>
        <taxon>Ecdysozoa</taxon>
        <taxon>Nematoda</taxon>
        <taxon>Enoplea</taxon>
        <taxon>Dorylaimia</taxon>
        <taxon>Trichinellida</taxon>
        <taxon>Trichinellidae</taxon>
        <taxon>Trichinella</taxon>
    </lineage>
</organism>
<keyword evidence="2" id="KW-1185">Reference proteome</keyword>
<reference evidence="1 2" key="1">
    <citation type="submission" date="2015-01" db="EMBL/GenBank/DDBJ databases">
        <title>Evolution of Trichinella species and genotypes.</title>
        <authorList>
            <person name="Korhonen P.K."/>
            <person name="Edoardo P."/>
            <person name="Giuseppe L.R."/>
            <person name="Gasser R.B."/>
        </authorList>
    </citation>
    <scope>NUCLEOTIDE SEQUENCE [LARGE SCALE GENOMIC DNA]</scope>
    <source>
        <strain evidence="1">ISS2496</strain>
    </source>
</reference>
<proteinExistence type="predicted"/>